<dbReference type="PANTHER" id="PTHR42928:SF5">
    <property type="entry name" value="BLR1237 PROTEIN"/>
    <property type="match status" value="1"/>
</dbReference>
<feature type="signal peptide" evidence="2">
    <location>
        <begin position="1"/>
        <end position="23"/>
    </location>
</feature>
<dbReference type="SUPFAM" id="SSF53850">
    <property type="entry name" value="Periplasmic binding protein-like II"/>
    <property type="match status" value="1"/>
</dbReference>
<feature type="chain" id="PRO_5002695883" evidence="2">
    <location>
        <begin position="24"/>
        <end position="339"/>
    </location>
</feature>
<accession>A6EYX2</accession>
<dbReference type="eggNOG" id="COG3181">
    <property type="taxonomic scope" value="Bacteria"/>
</dbReference>
<dbReference type="InterPro" id="IPR005064">
    <property type="entry name" value="BUG"/>
</dbReference>
<comment type="similarity">
    <text evidence="1">Belongs to the UPF0065 (bug) family.</text>
</comment>
<evidence type="ECO:0000313" key="4">
    <source>
        <dbReference type="Proteomes" id="UP000005856"/>
    </source>
</evidence>
<protein>
    <submittedName>
        <fullName evidence="3">Uncharacterized protein</fullName>
    </submittedName>
</protein>
<keyword evidence="4" id="KW-1185">Reference proteome</keyword>
<dbReference type="InterPro" id="IPR042100">
    <property type="entry name" value="Bug_dom1"/>
</dbReference>
<sequence>MLAKKLATVAACLTFGAMSLAHADDHNFYEGKTVQLLIGYSAGGGYDTYARTLARHIGKHIPGNPEVITRNVPGAGSLVLMNQLANTLPKDGTVFGTVSRGLAFEPLFGNDKAIFDPTKTSWLGSLNNETSLCVASTDAKVQKWQDLRDTELLVGATGSGGDSNVFPRVLNEVLGFKFEVVAGYPGSNDIRLALERGEVKGICSWSYSSGKEQRQSAIGEGNIRNLFQMSLRKHPDLPDLPLVIDFAENQKQREVLRLMFARQTMGRPFVAPADVPEERVAILRKAMADTTKDADFLADAEKQGLDIDFVGGEEIQEIVIEAYQYPADVIDVIKRATSS</sequence>
<dbReference type="Proteomes" id="UP000005856">
    <property type="component" value="Unassembled WGS sequence"/>
</dbReference>
<evidence type="ECO:0000256" key="1">
    <source>
        <dbReference type="ARBA" id="ARBA00006987"/>
    </source>
</evidence>
<comment type="caution">
    <text evidence="3">The sequence shown here is derived from an EMBL/GenBank/DDBJ whole genome shotgun (WGS) entry which is preliminary data.</text>
</comment>
<dbReference type="Pfam" id="PF03401">
    <property type="entry name" value="TctC"/>
    <property type="match status" value="1"/>
</dbReference>
<organism evidence="3 4">
    <name type="scientific">Marinobacter algicola DG893</name>
    <dbReference type="NCBI Taxonomy" id="443152"/>
    <lineage>
        <taxon>Bacteria</taxon>
        <taxon>Pseudomonadati</taxon>
        <taxon>Pseudomonadota</taxon>
        <taxon>Gammaproteobacteria</taxon>
        <taxon>Pseudomonadales</taxon>
        <taxon>Marinobacteraceae</taxon>
        <taxon>Marinobacter</taxon>
    </lineage>
</organism>
<dbReference type="Gene3D" id="3.40.190.150">
    <property type="entry name" value="Bordetella uptake gene, domain 1"/>
    <property type="match status" value="1"/>
</dbReference>
<reference evidence="3 4" key="1">
    <citation type="submission" date="2007-06" db="EMBL/GenBank/DDBJ databases">
        <authorList>
            <person name="Green D."/>
            <person name="Ferriera S."/>
            <person name="Johnson J."/>
            <person name="Kravitz S."/>
            <person name="Beeson K."/>
            <person name="Sutton G."/>
            <person name="Rogers Y.-H."/>
            <person name="Friedman R."/>
            <person name="Frazier M."/>
            <person name="Venter J.C."/>
        </authorList>
    </citation>
    <scope>NUCLEOTIDE SEQUENCE [LARGE SCALE GENOMIC DNA]</scope>
    <source>
        <strain evidence="3 4">DG893</strain>
    </source>
</reference>
<dbReference type="OrthoDB" id="9780943at2"/>
<dbReference type="Gene3D" id="3.40.190.10">
    <property type="entry name" value="Periplasmic binding protein-like II"/>
    <property type="match status" value="1"/>
</dbReference>
<keyword evidence="2" id="KW-0732">Signal</keyword>
<dbReference type="RefSeq" id="WP_007153219.1">
    <property type="nucleotide sequence ID" value="NZ_ABCP01000008.1"/>
</dbReference>
<evidence type="ECO:0000313" key="3">
    <source>
        <dbReference type="EMBL" id="EDM48212.1"/>
    </source>
</evidence>
<dbReference type="STRING" id="443152.MDG893_15467"/>
<dbReference type="PANTHER" id="PTHR42928">
    <property type="entry name" value="TRICARBOXYLATE-BINDING PROTEIN"/>
    <property type="match status" value="1"/>
</dbReference>
<proteinExistence type="inferred from homology"/>
<name>A6EYX2_9GAMM</name>
<dbReference type="EMBL" id="ABCP01000008">
    <property type="protein sequence ID" value="EDM48212.1"/>
    <property type="molecule type" value="Genomic_DNA"/>
</dbReference>
<dbReference type="AlphaFoldDB" id="A6EYX2"/>
<gene>
    <name evidence="3" type="ORF">MDG893_15467</name>
</gene>
<evidence type="ECO:0000256" key="2">
    <source>
        <dbReference type="SAM" id="SignalP"/>
    </source>
</evidence>